<sequence>MDNCGNFLIQRLVFNYRFFCRNFVKEKTMLLLSQKRNYPLYL</sequence>
<organism evidence="1 2">
    <name type="scientific">Phytobacter diazotrophicus</name>
    <dbReference type="NCBI Taxonomy" id="395631"/>
    <lineage>
        <taxon>Bacteria</taxon>
        <taxon>Pseudomonadati</taxon>
        <taxon>Pseudomonadota</taxon>
        <taxon>Gammaproteobacteria</taxon>
        <taxon>Enterobacterales</taxon>
        <taxon>Enterobacteriaceae</taxon>
        <taxon>Phytobacter</taxon>
    </lineage>
</organism>
<reference evidence="1 2" key="1">
    <citation type="submission" date="2021-12" db="EMBL/GenBank/DDBJ databases">
        <title>Complete genome sequence of Phytobacter diazotrophicus TA9734.</title>
        <authorList>
            <person name="Kubota H."/>
            <person name="Nakayama Y."/>
            <person name="Ariyoshi T."/>
        </authorList>
    </citation>
    <scope>NUCLEOTIDE SEQUENCE [LARGE SCALE GENOMIC DNA]</scope>
    <source>
        <strain evidence="1 2">TA9734</strain>
    </source>
</reference>
<name>A0ABM7W224_9ENTR</name>
<dbReference type="Proteomes" id="UP001320460">
    <property type="component" value="Chromosome"/>
</dbReference>
<protein>
    <submittedName>
        <fullName evidence="1">Uncharacterized protein</fullName>
    </submittedName>
</protein>
<evidence type="ECO:0000313" key="1">
    <source>
        <dbReference type="EMBL" id="BDD53602.1"/>
    </source>
</evidence>
<gene>
    <name evidence="1" type="ORF">PDTA9734_50890</name>
</gene>
<dbReference type="EMBL" id="AP025334">
    <property type="protein sequence ID" value="BDD53602.1"/>
    <property type="molecule type" value="Genomic_DNA"/>
</dbReference>
<evidence type="ECO:0000313" key="2">
    <source>
        <dbReference type="Proteomes" id="UP001320460"/>
    </source>
</evidence>
<proteinExistence type="predicted"/>
<accession>A0ABM7W224</accession>
<keyword evidence="2" id="KW-1185">Reference proteome</keyword>